<feature type="domain" description="HNH" evidence="1">
    <location>
        <begin position="38"/>
        <end position="73"/>
    </location>
</feature>
<dbReference type="Gene3D" id="1.10.30.50">
    <property type="match status" value="1"/>
</dbReference>
<dbReference type="EMBL" id="WJEE01000002">
    <property type="protein sequence ID" value="MRI65122.1"/>
    <property type="molecule type" value="Genomic_DNA"/>
</dbReference>
<keyword evidence="2" id="KW-0378">Hydrolase</keyword>
<dbReference type="AlphaFoldDB" id="A0A6N7QVE7"/>
<dbReference type="CDD" id="cd00085">
    <property type="entry name" value="HNHc"/>
    <property type="match status" value="1"/>
</dbReference>
<keyword evidence="2" id="KW-0540">Nuclease</keyword>
<evidence type="ECO:0000259" key="1">
    <source>
        <dbReference type="Pfam" id="PF01844"/>
    </source>
</evidence>
<protein>
    <submittedName>
        <fullName evidence="2">HNH endonuclease</fullName>
    </submittedName>
</protein>
<gene>
    <name evidence="2" type="ORF">GH885_02015</name>
</gene>
<comment type="caution">
    <text evidence="2">The sequence shown here is derived from an EMBL/GenBank/DDBJ whole genome shotgun (WGS) entry which is preliminary data.</text>
</comment>
<dbReference type="RefSeq" id="WP_153833988.1">
    <property type="nucleotide sequence ID" value="NZ_JBHUMW010000105.1"/>
</dbReference>
<organism evidence="2 3">
    <name type="scientific">Gracilibacillus thailandensis</name>
    <dbReference type="NCBI Taxonomy" id="563735"/>
    <lineage>
        <taxon>Bacteria</taxon>
        <taxon>Bacillati</taxon>
        <taxon>Bacillota</taxon>
        <taxon>Bacilli</taxon>
        <taxon>Bacillales</taxon>
        <taxon>Bacillaceae</taxon>
        <taxon>Gracilibacillus</taxon>
    </lineage>
</organism>
<evidence type="ECO:0000313" key="3">
    <source>
        <dbReference type="Proteomes" id="UP000435187"/>
    </source>
</evidence>
<dbReference type="InterPro" id="IPR002711">
    <property type="entry name" value="HNH"/>
</dbReference>
<proteinExistence type="predicted"/>
<dbReference type="GO" id="GO:0008270">
    <property type="term" value="F:zinc ion binding"/>
    <property type="evidence" value="ECO:0007669"/>
    <property type="project" value="InterPro"/>
</dbReference>
<sequence>MPAVPKPQHKRRVPKRGQITKITKKAREEVIRRSGWKCEKCGRTSSYAFEVAHLQSAAHLGSGNDPSNLILVCGPSVNSGTCHNWLDYTQEGREWRKQKKRELEGYYERQNH</sequence>
<dbReference type="GO" id="GO:0004519">
    <property type="term" value="F:endonuclease activity"/>
    <property type="evidence" value="ECO:0007669"/>
    <property type="project" value="UniProtKB-KW"/>
</dbReference>
<dbReference type="GO" id="GO:0003676">
    <property type="term" value="F:nucleic acid binding"/>
    <property type="evidence" value="ECO:0007669"/>
    <property type="project" value="InterPro"/>
</dbReference>
<reference evidence="2 3" key="1">
    <citation type="submission" date="2019-10" db="EMBL/GenBank/DDBJ databases">
        <title>Gracilibacillus salitolerans sp. nov., a moderate halophile isolated from a saline soil in northwest China.</title>
        <authorList>
            <person name="Gan L."/>
        </authorList>
    </citation>
    <scope>NUCLEOTIDE SEQUENCE [LARGE SCALE GENOMIC DNA]</scope>
    <source>
        <strain evidence="2 3">TP2-8</strain>
    </source>
</reference>
<accession>A0A6N7QVE7</accession>
<dbReference type="Pfam" id="PF01844">
    <property type="entry name" value="HNH"/>
    <property type="match status" value="1"/>
</dbReference>
<keyword evidence="2" id="KW-0255">Endonuclease</keyword>
<keyword evidence="3" id="KW-1185">Reference proteome</keyword>
<dbReference type="Proteomes" id="UP000435187">
    <property type="component" value="Unassembled WGS sequence"/>
</dbReference>
<name>A0A6N7QVE7_9BACI</name>
<evidence type="ECO:0000313" key="2">
    <source>
        <dbReference type="EMBL" id="MRI65122.1"/>
    </source>
</evidence>
<dbReference type="InterPro" id="IPR003615">
    <property type="entry name" value="HNH_nuc"/>
</dbReference>